<feature type="transmembrane region" description="Helical" evidence="5">
    <location>
        <begin position="304"/>
        <end position="324"/>
    </location>
</feature>
<feature type="transmembrane region" description="Helical" evidence="5">
    <location>
        <begin position="331"/>
        <end position="351"/>
    </location>
</feature>
<dbReference type="KEGG" id="apn:Asphe3_22000"/>
<feature type="transmembrane region" description="Helical" evidence="5">
    <location>
        <begin position="390"/>
        <end position="412"/>
    </location>
</feature>
<dbReference type="InterPro" id="IPR036259">
    <property type="entry name" value="MFS_trans_sf"/>
</dbReference>
<evidence type="ECO:0000313" key="8">
    <source>
        <dbReference type="Proteomes" id="UP000008639"/>
    </source>
</evidence>
<dbReference type="eggNOG" id="COG2814">
    <property type="taxonomic scope" value="Bacteria"/>
</dbReference>
<feature type="transmembrane region" description="Helical" evidence="5">
    <location>
        <begin position="92"/>
        <end position="112"/>
    </location>
</feature>
<dbReference type="GO" id="GO:0005886">
    <property type="term" value="C:plasma membrane"/>
    <property type="evidence" value="ECO:0007669"/>
    <property type="project" value="UniProtKB-SubCell"/>
</dbReference>
<dbReference type="InterPro" id="IPR011701">
    <property type="entry name" value="MFS"/>
</dbReference>
<dbReference type="GO" id="GO:0046943">
    <property type="term" value="F:carboxylic acid transmembrane transporter activity"/>
    <property type="evidence" value="ECO:0007669"/>
    <property type="project" value="TreeGrafter"/>
</dbReference>
<gene>
    <name evidence="7" type="ordered locus">Asphe3_22000</name>
</gene>
<dbReference type="AlphaFoldDB" id="F0M3R2"/>
<accession>F0M3R2</accession>
<feature type="transmembrane region" description="Helical" evidence="5">
    <location>
        <begin position="177"/>
        <end position="201"/>
    </location>
</feature>
<evidence type="ECO:0000256" key="1">
    <source>
        <dbReference type="ARBA" id="ARBA00004651"/>
    </source>
</evidence>
<dbReference type="InterPro" id="IPR020846">
    <property type="entry name" value="MFS_dom"/>
</dbReference>
<feature type="transmembrane region" description="Helical" evidence="5">
    <location>
        <begin position="26"/>
        <end position="50"/>
    </location>
</feature>
<dbReference type="Pfam" id="PF07690">
    <property type="entry name" value="MFS_1"/>
    <property type="match status" value="2"/>
</dbReference>
<protein>
    <submittedName>
        <fullName evidence="7">Arabinose efflux permease family protein</fullName>
    </submittedName>
</protein>
<sequence>MNTVPTPPTGVRAFVDSLPIGRRQRIIVLIMFFVMVADGMDITIVSHLFPPVIRDWGVPISAVTLVVSGGVVAMAIGALVSGPLADRWGRKGVTVVGFVLFCLATAGLGLTGDIYSFAAFRIISCFGLGAVMPVALTIVADWVPAARRAQMVSIAFAGVGLGSIIGAYLAAAVIPTLGWQVMVLIAGLTPLIILPFFIVLVPEPAIISVSRGIPEARIRRALALVAPDRDIAGVDLTRAGLTLGAGEARAKALFAEILSRPLLGVTLLIWGVFFVVQGSGLLVLQYMPVLLQAPSPGLSTAESGLIVAGYGWGSLIGQFAIAFILKRFDRFIALAGVTLWGVIGLLIVAAFGTGFGFFGYFALLFAIGLSLPAGAAAMQSITTLAYPEQFRATGMGSAGFAGRLGTLTYGALGGTLVGAGFGLTTISLVLAVPLAVSIGLLFGLRALSRRAGIAAEPQQIPPEVADAVVST</sequence>
<feature type="domain" description="Major facilitator superfamily (MFS) profile" evidence="6">
    <location>
        <begin position="27"/>
        <end position="449"/>
    </location>
</feature>
<dbReference type="OrthoDB" id="9787026at2"/>
<keyword evidence="3 5" id="KW-1133">Transmembrane helix</keyword>
<feature type="transmembrane region" description="Helical" evidence="5">
    <location>
        <begin position="151"/>
        <end position="171"/>
    </location>
</feature>
<feature type="transmembrane region" description="Helical" evidence="5">
    <location>
        <begin position="418"/>
        <end position="442"/>
    </location>
</feature>
<name>F0M3R2_PSEPM</name>
<dbReference type="SUPFAM" id="SSF103473">
    <property type="entry name" value="MFS general substrate transporter"/>
    <property type="match status" value="1"/>
</dbReference>
<proteinExistence type="predicted"/>
<feature type="transmembrane region" description="Helical" evidence="5">
    <location>
        <begin position="118"/>
        <end position="139"/>
    </location>
</feature>
<evidence type="ECO:0000256" key="5">
    <source>
        <dbReference type="SAM" id="Phobius"/>
    </source>
</evidence>
<keyword evidence="4 5" id="KW-0472">Membrane</keyword>
<dbReference type="CDD" id="cd17365">
    <property type="entry name" value="MFS_PcaK_like"/>
    <property type="match status" value="1"/>
</dbReference>
<dbReference type="PANTHER" id="PTHR23508">
    <property type="entry name" value="CARBOXYLIC ACID TRANSPORTER PROTEIN HOMOLOG"/>
    <property type="match status" value="1"/>
</dbReference>
<keyword evidence="2 5" id="KW-0812">Transmembrane</keyword>
<feature type="transmembrane region" description="Helical" evidence="5">
    <location>
        <begin position="262"/>
        <end position="284"/>
    </location>
</feature>
<dbReference type="PROSITE" id="PS50850">
    <property type="entry name" value="MFS"/>
    <property type="match status" value="1"/>
</dbReference>
<dbReference type="EMBL" id="CP002379">
    <property type="protein sequence ID" value="ADX73347.1"/>
    <property type="molecule type" value="Genomic_DNA"/>
</dbReference>
<evidence type="ECO:0000259" key="6">
    <source>
        <dbReference type="PROSITE" id="PS50850"/>
    </source>
</evidence>
<dbReference type="Gene3D" id="1.20.1250.20">
    <property type="entry name" value="MFS general substrate transporter like domains"/>
    <property type="match status" value="1"/>
</dbReference>
<dbReference type="PANTHER" id="PTHR23508:SF10">
    <property type="entry name" value="CARBOXYLIC ACID TRANSPORTER PROTEIN HOMOLOG"/>
    <property type="match status" value="1"/>
</dbReference>
<comment type="subcellular location">
    <subcellularLocation>
        <location evidence="1">Cell membrane</location>
        <topology evidence="1">Multi-pass membrane protein</topology>
    </subcellularLocation>
</comment>
<feature type="transmembrane region" description="Helical" evidence="5">
    <location>
        <begin position="56"/>
        <end position="80"/>
    </location>
</feature>
<evidence type="ECO:0000256" key="2">
    <source>
        <dbReference type="ARBA" id="ARBA00022692"/>
    </source>
</evidence>
<dbReference type="InterPro" id="IPR005829">
    <property type="entry name" value="Sugar_transporter_CS"/>
</dbReference>
<organism evidence="7 8">
    <name type="scientific">Pseudarthrobacter phenanthrenivorans (strain DSM 18606 / JCM 16027 / LMG 23796 / Sphe3)</name>
    <name type="common">Arthrobacter phenanthrenivorans</name>
    <dbReference type="NCBI Taxonomy" id="930171"/>
    <lineage>
        <taxon>Bacteria</taxon>
        <taxon>Bacillati</taxon>
        <taxon>Actinomycetota</taxon>
        <taxon>Actinomycetes</taxon>
        <taxon>Micrococcales</taxon>
        <taxon>Micrococcaceae</taxon>
        <taxon>Pseudarthrobacter</taxon>
    </lineage>
</organism>
<dbReference type="HOGENOM" id="CLU_001265_46_4_11"/>
<evidence type="ECO:0000313" key="7">
    <source>
        <dbReference type="EMBL" id="ADX73347.1"/>
    </source>
</evidence>
<evidence type="ECO:0000256" key="3">
    <source>
        <dbReference type="ARBA" id="ARBA00022989"/>
    </source>
</evidence>
<feature type="transmembrane region" description="Helical" evidence="5">
    <location>
        <begin position="357"/>
        <end position="378"/>
    </location>
</feature>
<dbReference type="STRING" id="930171.Asphe3_22000"/>
<reference evidence="7 8" key="1">
    <citation type="journal article" date="2011" name="Stand. Genomic Sci.">
        <title>Complete genome sequence of Arthrobacter phenanthrenivorans type strain (Sphe3).</title>
        <authorList>
            <person name="Kallimanis A."/>
            <person name="Labutti K.M."/>
            <person name="Lapidus A."/>
            <person name="Clum A."/>
            <person name="Lykidis A."/>
            <person name="Mavromatis K."/>
            <person name="Pagani I."/>
            <person name="Liolios K."/>
            <person name="Ivanova N."/>
            <person name="Goodwin L."/>
            <person name="Pitluck S."/>
            <person name="Chen A."/>
            <person name="Palaniappan K."/>
            <person name="Markowitz V."/>
            <person name="Bristow J."/>
            <person name="Velentzas A.D."/>
            <person name="Perisynakis A."/>
            <person name="Ouzounis C.C."/>
            <person name="Kyrpides N.C."/>
            <person name="Koukkou A.I."/>
            <person name="Drainas C."/>
        </authorList>
    </citation>
    <scope>NUCLEOTIDE SEQUENCE [LARGE SCALE GENOMIC DNA]</scope>
    <source>
        <strain evidence="8">DSM 18606 / JCM 16027 / LMG 23796 / Sphe3</strain>
    </source>
</reference>
<evidence type="ECO:0000256" key="4">
    <source>
        <dbReference type="ARBA" id="ARBA00023136"/>
    </source>
</evidence>
<dbReference type="RefSeq" id="WP_013601269.1">
    <property type="nucleotide sequence ID" value="NC_015145.1"/>
</dbReference>
<dbReference type="Proteomes" id="UP000008639">
    <property type="component" value="Chromosome"/>
</dbReference>
<dbReference type="PROSITE" id="PS00216">
    <property type="entry name" value="SUGAR_TRANSPORT_1"/>
    <property type="match status" value="1"/>
</dbReference>